<evidence type="ECO:0000256" key="2">
    <source>
        <dbReference type="ARBA" id="ARBA00022723"/>
    </source>
</evidence>
<dbReference type="GO" id="GO:0016102">
    <property type="term" value="P:diterpenoid biosynthetic process"/>
    <property type="evidence" value="ECO:0007669"/>
    <property type="project" value="InterPro"/>
</dbReference>
<evidence type="ECO:0000256" key="1">
    <source>
        <dbReference type="ARBA" id="ARBA00001946"/>
    </source>
</evidence>
<keyword evidence="3" id="KW-0460">Magnesium</keyword>
<dbReference type="Gene3D" id="1.10.600.10">
    <property type="entry name" value="Farnesyl Diphosphate Synthase"/>
    <property type="match status" value="1"/>
</dbReference>
<dbReference type="Gene3D" id="1.50.10.130">
    <property type="entry name" value="Terpene synthase, N-terminal domain"/>
    <property type="match status" value="1"/>
</dbReference>
<dbReference type="STRING" id="210143.A0A1R3HFW4"/>
<dbReference type="InterPro" id="IPR001906">
    <property type="entry name" value="Terpene_synth_N"/>
</dbReference>
<gene>
    <name evidence="8" type="ORF">CCACVL1_19650</name>
</gene>
<comment type="caution">
    <text evidence="8">The sequence shown here is derived from an EMBL/GenBank/DDBJ whole genome shotgun (WGS) entry which is preliminary data.</text>
</comment>
<dbReference type="GO" id="GO:0010333">
    <property type="term" value="F:terpene synthase activity"/>
    <property type="evidence" value="ECO:0007669"/>
    <property type="project" value="InterPro"/>
</dbReference>
<dbReference type="Gene3D" id="3.30.260.10">
    <property type="entry name" value="TCP-1-like chaperonin intermediate domain"/>
    <property type="match status" value="1"/>
</dbReference>
<dbReference type="SFLD" id="SFLDS00005">
    <property type="entry name" value="Isoprenoid_Synthase_Type_I"/>
    <property type="match status" value="1"/>
</dbReference>
<dbReference type="GO" id="GO:0000287">
    <property type="term" value="F:magnesium ion binding"/>
    <property type="evidence" value="ECO:0007669"/>
    <property type="project" value="InterPro"/>
</dbReference>
<dbReference type="SUPFAM" id="SSF54849">
    <property type="entry name" value="GroEL-intermediate domain like"/>
    <property type="match status" value="1"/>
</dbReference>
<dbReference type="CDD" id="cd00684">
    <property type="entry name" value="Terpene_cyclase_plant_C1"/>
    <property type="match status" value="1"/>
</dbReference>
<proteinExistence type="inferred from homology"/>
<dbReference type="Pfam" id="PF01397">
    <property type="entry name" value="Terpene_synth"/>
    <property type="match status" value="1"/>
</dbReference>
<dbReference type="PANTHER" id="PTHR31225:SF93">
    <property type="entry name" value="ALPHA-HUMULENE_(-)-(E)-BETA-CARYOPHYLLENE SYNTHASE"/>
    <property type="match status" value="1"/>
</dbReference>
<dbReference type="SFLD" id="SFLDG01019">
    <property type="entry name" value="Terpene_Cyclase_Like_1_C_Termi"/>
    <property type="match status" value="1"/>
</dbReference>
<dbReference type="OrthoDB" id="950038at2759"/>
<dbReference type="InterPro" id="IPR005630">
    <property type="entry name" value="Terpene_synthase_metal-bd"/>
</dbReference>
<feature type="domain" description="Terpene synthase metal-binding" evidence="7">
    <location>
        <begin position="288"/>
        <end position="518"/>
    </location>
</feature>
<comment type="cofactor">
    <cofactor evidence="1">
        <name>Mg(2+)</name>
        <dbReference type="ChEBI" id="CHEBI:18420"/>
    </cofactor>
</comment>
<evidence type="ECO:0000256" key="4">
    <source>
        <dbReference type="ARBA" id="ARBA00023239"/>
    </source>
</evidence>
<organism evidence="8 9">
    <name type="scientific">Corchorus capsularis</name>
    <name type="common">Jute</name>
    <dbReference type="NCBI Taxonomy" id="210143"/>
    <lineage>
        <taxon>Eukaryota</taxon>
        <taxon>Viridiplantae</taxon>
        <taxon>Streptophyta</taxon>
        <taxon>Embryophyta</taxon>
        <taxon>Tracheophyta</taxon>
        <taxon>Spermatophyta</taxon>
        <taxon>Magnoliopsida</taxon>
        <taxon>eudicotyledons</taxon>
        <taxon>Gunneridae</taxon>
        <taxon>Pentapetalae</taxon>
        <taxon>rosids</taxon>
        <taxon>malvids</taxon>
        <taxon>Malvales</taxon>
        <taxon>Malvaceae</taxon>
        <taxon>Grewioideae</taxon>
        <taxon>Apeibeae</taxon>
        <taxon>Corchorus</taxon>
    </lineage>
</organism>
<keyword evidence="9" id="KW-1185">Reference proteome</keyword>
<evidence type="ECO:0000259" key="6">
    <source>
        <dbReference type="Pfam" id="PF01397"/>
    </source>
</evidence>
<dbReference type="InterPro" id="IPR027410">
    <property type="entry name" value="TCP-1-like_intermed_sf"/>
</dbReference>
<dbReference type="AlphaFoldDB" id="A0A1R3HFW4"/>
<dbReference type="Gramene" id="OMO69138">
    <property type="protein sequence ID" value="OMO69138"/>
    <property type="gene ID" value="CCACVL1_19650"/>
</dbReference>
<protein>
    <submittedName>
        <fullName evidence="8">Uncharacterized protein</fullName>
    </submittedName>
</protein>
<feature type="domain" description="Terpene synthase N-terminal" evidence="6">
    <location>
        <begin position="55"/>
        <end position="231"/>
    </location>
</feature>
<keyword evidence="4" id="KW-0456">Lyase</keyword>
<reference evidence="8 9" key="1">
    <citation type="submission" date="2013-09" db="EMBL/GenBank/DDBJ databases">
        <title>Corchorus capsularis genome sequencing.</title>
        <authorList>
            <person name="Alam M."/>
            <person name="Haque M.S."/>
            <person name="Islam M.S."/>
            <person name="Emdad E.M."/>
            <person name="Islam M.M."/>
            <person name="Ahmed B."/>
            <person name="Halim A."/>
            <person name="Hossen Q.M.M."/>
            <person name="Hossain M.Z."/>
            <person name="Ahmed R."/>
            <person name="Khan M.M."/>
            <person name="Islam R."/>
            <person name="Rashid M.M."/>
            <person name="Khan S.A."/>
            <person name="Rahman M.S."/>
            <person name="Alam M."/>
        </authorList>
    </citation>
    <scope>NUCLEOTIDE SEQUENCE [LARGE SCALE GENOMIC DNA]</scope>
    <source>
        <strain evidence="9">cv. CVL-1</strain>
        <tissue evidence="8">Whole seedling</tissue>
    </source>
</reference>
<dbReference type="FunFam" id="1.50.10.130:FF:000001">
    <property type="entry name" value="Isoprene synthase, chloroplastic"/>
    <property type="match status" value="1"/>
</dbReference>
<sequence length="609" mass="70485">MFHPTTKSKNCCFALNHHLPRRAASLKTNLALTADATTPTLQEVDRPLAHYPPDIWGDCFINLQFSDSEFESCSREVEVFKGMAKNMLMASSKDPLENIFMLNTLYRLGLSYHYEDEIEQQLSHLFITLPELMDNKDYDLHTTAIIFQVFRSNGYKMSCEVFHKFTNGDGLFKEEVASDIQGMLSLYEASQWRLHGEDILDEALAFTTSRLESMAKQLTNPYLADYIEKVLHRPYHKGMPRLEAKQYISFYEKDDSRNDTLLKFAKYDFNRVQMLHQQELKVLTSWFKESNIETRIPYARHRTVECFFCAVGMFFEPRFALARKILTQWYVATSLIDDSYDAYGTYEEVQHFTKAFKRFDIRAKDELPIEYLRTLYEVVMNIFAETEEEMSKRGRAYSVDYTKKELMKMVQLYDVQARWLHEGSRPTFDEYLEIGICSIGGPYTMALCMIGIEEADETVYQWAINPDNKIVRLSGLLSRLYDDTQTDEEKRGEISGRDFYMKHYGVSKEEAIEGLSRIACFLTVIWCGNYSIEEFAPKIQQVIDWFGQLQALELTAMAVPLELFDPESLIKSASTSLNSKVVSQYSTLLAPLAVDSVVSVVDPEKPDLI</sequence>
<evidence type="ECO:0000256" key="5">
    <source>
        <dbReference type="ARBA" id="ARBA00038405"/>
    </source>
</evidence>
<dbReference type="OMA" id="HYFEDEI"/>
<dbReference type="EMBL" id="AWWV01012088">
    <property type="protein sequence ID" value="OMO69138.1"/>
    <property type="molecule type" value="Genomic_DNA"/>
</dbReference>
<dbReference type="SUPFAM" id="SSF48239">
    <property type="entry name" value="Terpenoid cyclases/Protein prenyltransferases"/>
    <property type="match status" value="1"/>
</dbReference>
<keyword evidence="2" id="KW-0479">Metal-binding</keyword>
<dbReference type="InterPro" id="IPR036965">
    <property type="entry name" value="Terpene_synth_N_sf"/>
</dbReference>
<comment type="similarity">
    <text evidence="5">Belongs to the terpene synthase family. Tpsa subfamily.</text>
</comment>
<name>A0A1R3HFW4_COCAP</name>
<evidence type="ECO:0000313" key="9">
    <source>
        <dbReference type="Proteomes" id="UP000188268"/>
    </source>
</evidence>
<evidence type="ECO:0000259" key="7">
    <source>
        <dbReference type="Pfam" id="PF03936"/>
    </source>
</evidence>
<dbReference type="InterPro" id="IPR008949">
    <property type="entry name" value="Isoprenoid_synthase_dom_sf"/>
</dbReference>
<evidence type="ECO:0000313" key="8">
    <source>
        <dbReference type="EMBL" id="OMO69138.1"/>
    </source>
</evidence>
<evidence type="ECO:0000256" key="3">
    <source>
        <dbReference type="ARBA" id="ARBA00022842"/>
    </source>
</evidence>
<dbReference type="InterPro" id="IPR044814">
    <property type="entry name" value="Terpene_cyclase_plant_C1"/>
</dbReference>
<dbReference type="InterPro" id="IPR034741">
    <property type="entry name" value="Terpene_cyclase-like_1_C"/>
</dbReference>
<dbReference type="InterPro" id="IPR050148">
    <property type="entry name" value="Terpene_synthase-like"/>
</dbReference>
<dbReference type="InterPro" id="IPR008930">
    <property type="entry name" value="Terpenoid_cyclase/PrenylTrfase"/>
</dbReference>
<dbReference type="Pfam" id="PF03936">
    <property type="entry name" value="Terpene_synth_C"/>
    <property type="match status" value="1"/>
</dbReference>
<dbReference type="PANTHER" id="PTHR31225">
    <property type="entry name" value="OS04G0344100 PROTEIN-RELATED"/>
    <property type="match status" value="1"/>
</dbReference>
<dbReference type="SUPFAM" id="SSF48576">
    <property type="entry name" value="Terpenoid synthases"/>
    <property type="match status" value="1"/>
</dbReference>
<dbReference type="Proteomes" id="UP000188268">
    <property type="component" value="Unassembled WGS sequence"/>
</dbReference>
<accession>A0A1R3HFW4</accession>